<comment type="similarity">
    <text evidence="1">Belongs to the short-chain dehydrogenases/reductases (SDR) family.</text>
</comment>
<evidence type="ECO:0000313" key="2">
    <source>
        <dbReference type="EMBL" id="MBM2766291.1"/>
    </source>
</evidence>
<dbReference type="InterPro" id="IPR020904">
    <property type="entry name" value="Sc_DH/Rdtase_CS"/>
</dbReference>
<dbReference type="PANTHER" id="PTHR42760">
    <property type="entry name" value="SHORT-CHAIN DEHYDROGENASES/REDUCTASES FAMILY MEMBER"/>
    <property type="match status" value="1"/>
</dbReference>
<dbReference type="Proteomes" id="UP000494201">
    <property type="component" value="Unassembled WGS sequence"/>
</dbReference>
<evidence type="ECO:0000256" key="1">
    <source>
        <dbReference type="ARBA" id="ARBA00006484"/>
    </source>
</evidence>
<dbReference type="FunFam" id="3.40.50.720:FF:000084">
    <property type="entry name" value="Short-chain dehydrogenase reductase"/>
    <property type="match status" value="1"/>
</dbReference>
<accession>A0A6P2G9X0</accession>
<dbReference type="PRINTS" id="PR00081">
    <property type="entry name" value="GDHRDH"/>
</dbReference>
<dbReference type="Proteomes" id="UP000755577">
    <property type="component" value="Unassembled WGS sequence"/>
</dbReference>
<protein>
    <submittedName>
        <fullName evidence="3">2-deoxy-D-gluconate 3-dehydrogenase</fullName>
    </submittedName>
    <submittedName>
        <fullName evidence="2">SDR family oxidoreductase</fullName>
    </submittedName>
</protein>
<sequence>MNTTSTVVVTGGGTGIGRAIAETFLPAGRVIALGMDRDDDLPAGIEFRKTDVASVESVRAVFRELDRVDCLVNCAGVILHEGREFDPDGFRKVVDINLCGSQITMAEAHAKLVSSAGAVVNVASMWSYFGSRNNPAYAASKAGVLGLTRSYAVALAEEGVRVNAVAPGWIRTRLSAGALENPERSAAIMARLPMKRWGVPQDIAGAVRFLCSVDARYITGVVLPVDGGYGIA</sequence>
<dbReference type="PROSITE" id="PS00061">
    <property type="entry name" value="ADH_SHORT"/>
    <property type="match status" value="1"/>
</dbReference>
<dbReference type="Gene3D" id="3.40.50.720">
    <property type="entry name" value="NAD(P)-binding Rossmann-like Domain"/>
    <property type="match status" value="1"/>
</dbReference>
<gene>
    <name evidence="3" type="ORF">BAN20980_03184</name>
    <name evidence="2" type="ORF">JQK92_07600</name>
</gene>
<dbReference type="GeneID" id="56501232"/>
<evidence type="ECO:0000313" key="5">
    <source>
        <dbReference type="Proteomes" id="UP000755577"/>
    </source>
</evidence>
<dbReference type="SUPFAM" id="SSF51735">
    <property type="entry name" value="NAD(P)-binding Rossmann-fold domains"/>
    <property type="match status" value="1"/>
</dbReference>
<dbReference type="InterPro" id="IPR036291">
    <property type="entry name" value="NAD(P)-bd_dom_sf"/>
</dbReference>
<reference evidence="3 4" key="1">
    <citation type="submission" date="2019-09" db="EMBL/GenBank/DDBJ databases">
        <authorList>
            <person name="Depoorter E."/>
        </authorList>
    </citation>
    <scope>NUCLEOTIDE SEQUENCE [LARGE SCALE GENOMIC DNA]</scope>
    <source>
        <strain evidence="3">LMG 20980</strain>
    </source>
</reference>
<dbReference type="Pfam" id="PF13561">
    <property type="entry name" value="adh_short_C2"/>
    <property type="match status" value="1"/>
</dbReference>
<dbReference type="RefSeq" id="WP_174926634.1">
    <property type="nucleotide sequence ID" value="NZ_CABVLY010000011.1"/>
</dbReference>
<dbReference type="PRINTS" id="PR00080">
    <property type="entry name" value="SDRFAMILY"/>
</dbReference>
<name>A0A6P2G9X0_9BURK</name>
<proteinExistence type="inferred from homology"/>
<evidence type="ECO:0000313" key="3">
    <source>
        <dbReference type="EMBL" id="VVU50468.1"/>
    </source>
</evidence>
<dbReference type="AlphaFoldDB" id="A0A6P2G9X0"/>
<dbReference type="PANTHER" id="PTHR42760:SF40">
    <property type="entry name" value="3-OXOACYL-[ACYL-CARRIER-PROTEIN] REDUCTASE, CHLOROPLASTIC"/>
    <property type="match status" value="1"/>
</dbReference>
<dbReference type="EMBL" id="JAFCIQ010000004">
    <property type="protein sequence ID" value="MBM2766291.1"/>
    <property type="molecule type" value="Genomic_DNA"/>
</dbReference>
<dbReference type="GO" id="GO:0016616">
    <property type="term" value="F:oxidoreductase activity, acting on the CH-OH group of donors, NAD or NADP as acceptor"/>
    <property type="evidence" value="ECO:0007669"/>
    <property type="project" value="TreeGrafter"/>
</dbReference>
<dbReference type="EMBL" id="CABVLY010000011">
    <property type="protein sequence ID" value="VVU50468.1"/>
    <property type="molecule type" value="Genomic_DNA"/>
</dbReference>
<dbReference type="GO" id="GO:0030497">
    <property type="term" value="P:fatty acid elongation"/>
    <property type="evidence" value="ECO:0007669"/>
    <property type="project" value="TreeGrafter"/>
</dbReference>
<evidence type="ECO:0000313" key="4">
    <source>
        <dbReference type="Proteomes" id="UP000494201"/>
    </source>
</evidence>
<organism evidence="3 4">
    <name type="scientific">Burkholderia anthina</name>
    <dbReference type="NCBI Taxonomy" id="179879"/>
    <lineage>
        <taxon>Bacteria</taxon>
        <taxon>Pseudomonadati</taxon>
        <taxon>Pseudomonadota</taxon>
        <taxon>Betaproteobacteria</taxon>
        <taxon>Burkholderiales</taxon>
        <taxon>Burkholderiaceae</taxon>
        <taxon>Burkholderia</taxon>
        <taxon>Burkholderia cepacia complex</taxon>
    </lineage>
</organism>
<reference evidence="2 5" key="2">
    <citation type="submission" date="2021-02" db="EMBL/GenBank/DDBJ databases">
        <title>Draft genome of the type strains Burkholderia anthina DSM16086.</title>
        <authorList>
            <person name="Hertel R."/>
            <person name="Meissner J."/>
            <person name="Poehlein A."/>
            <person name="Daniel R."/>
            <person name="Commichau F.M."/>
        </authorList>
    </citation>
    <scope>NUCLEOTIDE SEQUENCE [LARGE SCALE GENOMIC DNA]</scope>
    <source>
        <strain evidence="2 5">DSM 16086</strain>
    </source>
</reference>
<dbReference type="InterPro" id="IPR002347">
    <property type="entry name" value="SDR_fam"/>
</dbReference>
<keyword evidence="5" id="KW-1185">Reference proteome</keyword>